<comment type="caution">
    <text evidence="1">The sequence shown here is derived from an EMBL/GenBank/DDBJ whole genome shotgun (WGS) entry which is preliminary data.</text>
</comment>
<accession>A0ACC2NYK0</accession>
<dbReference type="Proteomes" id="UP001239111">
    <property type="component" value="Chromosome 2"/>
</dbReference>
<reference evidence="1" key="1">
    <citation type="submission" date="2023-04" db="EMBL/GenBank/DDBJ databases">
        <title>A chromosome-level genome assembly of the parasitoid wasp Eretmocerus hayati.</title>
        <authorList>
            <person name="Zhong Y."/>
            <person name="Liu S."/>
            <person name="Liu Y."/>
        </authorList>
    </citation>
    <scope>NUCLEOTIDE SEQUENCE</scope>
    <source>
        <strain evidence="1">ZJU_SS_LIU_2023</strain>
    </source>
</reference>
<dbReference type="EMBL" id="CM056742">
    <property type="protein sequence ID" value="KAJ8675282.1"/>
    <property type="molecule type" value="Genomic_DNA"/>
</dbReference>
<keyword evidence="2" id="KW-1185">Reference proteome</keyword>
<evidence type="ECO:0000313" key="2">
    <source>
        <dbReference type="Proteomes" id="UP001239111"/>
    </source>
</evidence>
<evidence type="ECO:0000313" key="1">
    <source>
        <dbReference type="EMBL" id="KAJ8675282.1"/>
    </source>
</evidence>
<organism evidence="1 2">
    <name type="scientific">Eretmocerus hayati</name>
    <dbReference type="NCBI Taxonomy" id="131215"/>
    <lineage>
        <taxon>Eukaryota</taxon>
        <taxon>Metazoa</taxon>
        <taxon>Ecdysozoa</taxon>
        <taxon>Arthropoda</taxon>
        <taxon>Hexapoda</taxon>
        <taxon>Insecta</taxon>
        <taxon>Pterygota</taxon>
        <taxon>Neoptera</taxon>
        <taxon>Endopterygota</taxon>
        <taxon>Hymenoptera</taxon>
        <taxon>Apocrita</taxon>
        <taxon>Proctotrupomorpha</taxon>
        <taxon>Chalcidoidea</taxon>
        <taxon>Aphelinidae</taxon>
        <taxon>Aphelininae</taxon>
        <taxon>Eretmocerus</taxon>
    </lineage>
</organism>
<protein>
    <submittedName>
        <fullName evidence="1">Uncharacterized protein</fullName>
    </submittedName>
</protein>
<name>A0ACC2NYK0_9HYME</name>
<gene>
    <name evidence="1" type="ORF">QAD02_011068</name>
</gene>
<sequence length="383" mass="44429">MEEPKEPTVNKHKLSIIKNLVNQQLGVRANSSILSYHTTLNALKNLKPTKALENSPTVLNKQISEIQFNNKGNLLANVYWGNDSVQIWDWKRSKMQAFFSSGHNFTVRQVNWVPADNENLLVTSGQYGDVRLMDLTTNKSRLLENSYFEDEEFFCGGFKFCVTQNLPYTVLAGSQKGKVVHIDIREEKPTELIFAKNENSTFYEICSIDLNPVKCFEFCIGSYKDIRIYDCRNLANPVQKLITKEGKSIFQNDSRRILNVKYTYNGTEILAAYAEDPIFLFHTLRPYPIKSYITTRQERDQYSFTMYNVNYIGTRSEFIVASSSMHSTLAGCSHRNNVYIWDKDSEELVHEIKLEERSWRFAAHPYMPMLAMNLDHNGIRLWQ</sequence>
<proteinExistence type="predicted"/>